<dbReference type="InterPro" id="IPR013830">
    <property type="entry name" value="SGNH_hydro"/>
</dbReference>
<feature type="disulfide bond" evidence="2">
    <location>
        <begin position="197"/>
        <end position="245"/>
    </location>
</feature>
<protein>
    <submittedName>
        <fullName evidence="5">GDSL family lipase</fullName>
    </submittedName>
</protein>
<evidence type="ECO:0000256" key="1">
    <source>
        <dbReference type="PIRSR" id="PIRSR637460-1"/>
    </source>
</evidence>
<dbReference type="PANTHER" id="PTHR37981:SF1">
    <property type="entry name" value="SGNH HYDROLASE-TYPE ESTERASE DOMAIN-CONTAINING PROTEIN"/>
    <property type="match status" value="1"/>
</dbReference>
<dbReference type="InterPro" id="IPR037460">
    <property type="entry name" value="SEST-like"/>
</dbReference>
<gene>
    <name evidence="5" type="ORF">CFLV_04975</name>
</gene>
<evidence type="ECO:0000256" key="2">
    <source>
        <dbReference type="PIRSR" id="PIRSR637460-2"/>
    </source>
</evidence>
<dbReference type="Pfam" id="PF13472">
    <property type="entry name" value="Lipase_GDSL_2"/>
    <property type="match status" value="1"/>
</dbReference>
<sequence length="283" mass="29649">MTNMKKLAAVILGVGLLAGCSSQPAPPSQSTEESPAPWSPEVYVALGDSYSAMGSTALPLDPPNTCVRAQDSYPELLAKELDVETLANVTCQGATTLDVLSSAGEHPPQVDALTPITDLVTLSIGGNDASFILMASCLERGAQESTCQQEHGQQIALEISDLPRRLDVLYEELAKRAPNARVVATGYMPLITSTDDCAAIAPLAATDRQWLSQSIQDINLAVADAAARHGALFVLPDDAAQHTGCSPDPWVDFTGENTGSFPMHPTHAGQQAMADAVARALSA</sequence>
<evidence type="ECO:0000313" key="5">
    <source>
        <dbReference type="EMBL" id="APT86595.1"/>
    </source>
</evidence>
<evidence type="ECO:0000313" key="6">
    <source>
        <dbReference type="Proteomes" id="UP000185479"/>
    </source>
</evidence>
<evidence type="ECO:0000256" key="3">
    <source>
        <dbReference type="SAM" id="SignalP"/>
    </source>
</evidence>
<dbReference type="GO" id="GO:0004806">
    <property type="term" value="F:triacylglycerol lipase activity"/>
    <property type="evidence" value="ECO:0007669"/>
    <property type="project" value="TreeGrafter"/>
</dbReference>
<dbReference type="STRING" id="28028.CFLV_04975"/>
<dbReference type="GO" id="GO:0019433">
    <property type="term" value="P:triglyceride catabolic process"/>
    <property type="evidence" value="ECO:0007669"/>
    <property type="project" value="TreeGrafter"/>
</dbReference>
<dbReference type="InterPro" id="IPR036514">
    <property type="entry name" value="SGNH_hydro_sf"/>
</dbReference>
<dbReference type="Proteomes" id="UP000185479">
    <property type="component" value="Chromosome"/>
</dbReference>
<keyword evidence="3" id="KW-0732">Signal</keyword>
<feature type="signal peptide" evidence="3">
    <location>
        <begin position="1"/>
        <end position="24"/>
    </location>
</feature>
<accession>A0A1L7CLC4</accession>
<keyword evidence="2" id="KW-1015">Disulfide bond</keyword>
<dbReference type="Gene3D" id="3.40.50.1110">
    <property type="entry name" value="SGNH hydrolase"/>
    <property type="match status" value="1"/>
</dbReference>
<dbReference type="AlphaFoldDB" id="A0A1L7CLC4"/>
<name>A0A1L7CLC4_CORFL</name>
<feature type="active site" evidence="1">
    <location>
        <position position="264"/>
    </location>
</feature>
<dbReference type="SUPFAM" id="SSF52266">
    <property type="entry name" value="SGNH hydrolase"/>
    <property type="match status" value="1"/>
</dbReference>
<dbReference type="PANTHER" id="PTHR37981">
    <property type="entry name" value="LIPASE 2"/>
    <property type="match status" value="1"/>
</dbReference>
<feature type="domain" description="SGNH hydrolase-type esterase" evidence="4">
    <location>
        <begin position="45"/>
        <end position="272"/>
    </location>
</feature>
<feature type="disulfide bond" evidence="2">
    <location>
        <begin position="66"/>
        <end position="91"/>
    </location>
</feature>
<proteinExistence type="predicted"/>
<feature type="disulfide bond" evidence="2">
    <location>
        <begin position="137"/>
        <end position="147"/>
    </location>
</feature>
<feature type="active site" description="Nucleophile" evidence="1">
    <location>
        <position position="49"/>
    </location>
</feature>
<organism evidence="5 6">
    <name type="scientific">Corynebacterium flavescens</name>
    <dbReference type="NCBI Taxonomy" id="28028"/>
    <lineage>
        <taxon>Bacteria</taxon>
        <taxon>Bacillati</taxon>
        <taxon>Actinomycetota</taxon>
        <taxon>Actinomycetes</taxon>
        <taxon>Mycobacteriales</taxon>
        <taxon>Corynebacteriaceae</taxon>
        <taxon>Corynebacterium</taxon>
    </lineage>
</organism>
<reference evidence="5 6" key="1">
    <citation type="submission" date="2014-08" db="EMBL/GenBank/DDBJ databases">
        <title>Complete genome sequence of Corynebacterium flavescens OJ8(T)(=DSM 20296(T)), isolated from cheese.</title>
        <authorList>
            <person name="Ruckert C."/>
            <person name="Albersmeier A."/>
            <person name="Winkler A."/>
            <person name="Kalinowski J."/>
        </authorList>
    </citation>
    <scope>NUCLEOTIDE SEQUENCE [LARGE SCALE GENOMIC DNA]</scope>
    <source>
        <strain evidence="5 6">OJ8</strain>
    </source>
</reference>
<evidence type="ECO:0000259" key="4">
    <source>
        <dbReference type="Pfam" id="PF13472"/>
    </source>
</evidence>
<dbReference type="CDD" id="cd01823">
    <property type="entry name" value="SEST_like"/>
    <property type="match status" value="1"/>
</dbReference>
<dbReference type="EMBL" id="CP009246">
    <property type="protein sequence ID" value="APT86595.1"/>
    <property type="molecule type" value="Genomic_DNA"/>
</dbReference>
<keyword evidence="6" id="KW-1185">Reference proteome</keyword>
<dbReference type="OrthoDB" id="5503950at2"/>
<feature type="chain" id="PRO_5044060994" evidence="3">
    <location>
        <begin position="25"/>
        <end position="283"/>
    </location>
</feature>
<dbReference type="KEGG" id="cfc:CFLV_04975"/>
<dbReference type="PROSITE" id="PS51257">
    <property type="entry name" value="PROKAR_LIPOPROTEIN"/>
    <property type="match status" value="1"/>
</dbReference>